<name>A0A845BRZ8_9NEIS</name>
<dbReference type="EMBL" id="WSSB01000014">
    <property type="protein sequence ID" value="MXR38004.1"/>
    <property type="molecule type" value="Genomic_DNA"/>
</dbReference>
<accession>A0A845BRZ8</accession>
<sequence>MSNIRNLKLEVVLSAIDKATRPIKAVMGSSSGLSKQLKDTKDKLKDLNQAQGSISAFRTLTKDAKAAGETLAAARQKLKEMNAQMAAVGPPTEAMTRKLKSAEIAVEKLTLANRKKIDAAKAAKAALDANGISAAKLGAHERELAAKIDQANAAMERQQDKLAKLSAMQNRQRTARSRYEQSLENRDRIAGAGATTMAAGTAAGLPIVKMVRDYSSYEDAMLGVARQVEGARDANGKLTATYYQMGDAIKAMAEKIPMATTEIAALVEGGARMGIKGKADLLAFAKTAALASTAFDLPADQISEDLGKIANTYKIPIKNIEQLGDVINYLDDNAQSKGADIINVMQRIAGSTGNMNFKEAAALGSTFLSLGASAEVAATATKAMVRELAIAEKQPKRFQAGLKELGLNAKQVQADMAKDSTGTILNVMEAVKKLPEATRMGVMVDLFGKEYGDDAAKLADNLAEYRKQLALVNEAKAKGSMGREGDAKNDTLSAQWQMTQNKLFNQSSELGSTLRQPLMEVMETTGNVLKSVAEWTKANPELTATLVKIAAVLAAVMVAAGGVMLAVAGIIGPFLAARFAMTMFGIQLTSGIGIMGKLGASLGMVGRVIAFVGRLFLLNPIGLVITAIAIGAYLIWRNWDTLGPKFAALWGAIKQAFASGWEWIKTNASGAFNWFLALPGRFMTLGSQIMQGLVNGITTGLGAVKAAITGAGESTIGWFKQKLGIHSPSRVFAELGGFTMEGLQQGITGGQGGPLGAVMNVAKKLTSAGAGIAIGAASGLAGAVTMDTRPPISAMRAPVAASAAQPIQITVNPAPGMSEQQLAMLVAREVERIQRQQAARSRSRLTDKD</sequence>
<feature type="transmembrane region" description="Helical" evidence="3">
    <location>
        <begin position="588"/>
        <end position="610"/>
    </location>
</feature>
<feature type="domain" description="Phage tail tape measure protein" evidence="4">
    <location>
        <begin position="247"/>
        <end position="448"/>
    </location>
</feature>
<comment type="caution">
    <text evidence="5">The sequence shown here is derived from an EMBL/GenBank/DDBJ whole genome shotgun (WGS) entry which is preliminary data.</text>
</comment>
<keyword evidence="3" id="KW-0812">Transmembrane</keyword>
<protein>
    <submittedName>
        <fullName evidence="5">Phage tail tape measure protein</fullName>
    </submittedName>
</protein>
<evidence type="ECO:0000313" key="6">
    <source>
        <dbReference type="Proteomes" id="UP000467214"/>
    </source>
</evidence>
<evidence type="ECO:0000313" key="5">
    <source>
        <dbReference type="EMBL" id="MXR38004.1"/>
    </source>
</evidence>
<dbReference type="NCBIfam" id="TIGR01760">
    <property type="entry name" value="tape_meas_TP901"/>
    <property type="match status" value="1"/>
</dbReference>
<dbReference type="PANTHER" id="PTHR37813">
    <property type="entry name" value="FELS-2 PROPHAGE PROTEIN"/>
    <property type="match status" value="1"/>
</dbReference>
<dbReference type="PANTHER" id="PTHR37813:SF1">
    <property type="entry name" value="FELS-2 PROPHAGE PROTEIN"/>
    <property type="match status" value="1"/>
</dbReference>
<organism evidence="5 6">
    <name type="scientific">Craterilacuibacter sinensis</name>
    <dbReference type="NCBI Taxonomy" id="2686017"/>
    <lineage>
        <taxon>Bacteria</taxon>
        <taxon>Pseudomonadati</taxon>
        <taxon>Pseudomonadota</taxon>
        <taxon>Betaproteobacteria</taxon>
        <taxon>Neisseriales</taxon>
        <taxon>Neisseriaceae</taxon>
        <taxon>Craterilacuibacter</taxon>
    </lineage>
</organism>
<keyword evidence="6" id="KW-1185">Reference proteome</keyword>
<evidence type="ECO:0000256" key="1">
    <source>
        <dbReference type="ARBA" id="ARBA00022612"/>
    </source>
</evidence>
<feature type="transmembrane region" description="Helical" evidence="3">
    <location>
        <begin position="616"/>
        <end position="636"/>
    </location>
</feature>
<reference evidence="5 6" key="1">
    <citation type="submission" date="2019-12" db="EMBL/GenBank/DDBJ databases">
        <title>Neisseriaceae gen. nov. sp. Genome sequencing and assembly.</title>
        <authorList>
            <person name="Liu Z."/>
            <person name="Li A."/>
        </authorList>
    </citation>
    <scope>NUCLEOTIDE SEQUENCE [LARGE SCALE GENOMIC DNA]</scope>
    <source>
        <strain evidence="5 6">B2N2-7</strain>
    </source>
</reference>
<evidence type="ECO:0000256" key="3">
    <source>
        <dbReference type="SAM" id="Phobius"/>
    </source>
</evidence>
<keyword evidence="1" id="KW-1188">Viral release from host cell</keyword>
<feature type="coiled-coil region" evidence="2">
    <location>
        <begin position="30"/>
        <end position="84"/>
    </location>
</feature>
<evidence type="ECO:0000256" key="2">
    <source>
        <dbReference type="SAM" id="Coils"/>
    </source>
</evidence>
<feature type="coiled-coil region" evidence="2">
    <location>
        <begin position="141"/>
        <end position="168"/>
    </location>
</feature>
<feature type="transmembrane region" description="Helical" evidence="3">
    <location>
        <begin position="549"/>
        <end position="576"/>
    </location>
</feature>
<dbReference type="AlphaFoldDB" id="A0A845BRZ8"/>
<keyword evidence="3" id="KW-0472">Membrane</keyword>
<dbReference type="RefSeq" id="WP_160797864.1">
    <property type="nucleotide sequence ID" value="NZ_WSSB01000014.1"/>
</dbReference>
<proteinExistence type="predicted"/>
<gene>
    <name evidence="5" type="ORF">GQF02_13575</name>
</gene>
<dbReference type="Pfam" id="PF10145">
    <property type="entry name" value="PhageMin_Tail"/>
    <property type="match status" value="1"/>
</dbReference>
<dbReference type="InterPro" id="IPR010090">
    <property type="entry name" value="Phage_tape_meas"/>
</dbReference>
<evidence type="ECO:0000259" key="4">
    <source>
        <dbReference type="Pfam" id="PF10145"/>
    </source>
</evidence>
<dbReference type="Proteomes" id="UP000467214">
    <property type="component" value="Unassembled WGS sequence"/>
</dbReference>
<keyword evidence="3" id="KW-1133">Transmembrane helix</keyword>
<keyword evidence="2" id="KW-0175">Coiled coil</keyword>